<evidence type="ECO:0000256" key="1">
    <source>
        <dbReference type="ARBA" id="ARBA00022676"/>
    </source>
</evidence>
<dbReference type="GO" id="GO:0005829">
    <property type="term" value="C:cytosol"/>
    <property type="evidence" value="ECO:0007669"/>
    <property type="project" value="TreeGrafter"/>
</dbReference>
<evidence type="ECO:0000313" key="3">
    <source>
        <dbReference type="EMBL" id="MBS1258213.1"/>
    </source>
</evidence>
<sequence>MKSFLICHRGALGDFILTWPSLFCLRKALPHHQFIGIGRTEYMRLAISFGLLDTYIDKESAGLLDFFCGKSIPEKIGLPHGAILWLTEGQRVVDLLKKSASLPVVSITPFPDGQTHMAQYYCSAIESHFPITVPQDLSDCFPAKLTKGQYALIHPGSGSTGKNFSPQFYHILSDELRRHGYPETGFIFGPVEDEKMNAEDFAGERIERPKDVEALAGLLSGASLYIGNDSGVSHLSGYVGTPTIALYKTTDPEKWGVLGKKVVHISDANEESAMRKIQESLRNL</sequence>
<keyword evidence="2" id="KW-0808">Transferase</keyword>
<dbReference type="Pfam" id="PF01075">
    <property type="entry name" value="Glyco_transf_9"/>
    <property type="match status" value="1"/>
</dbReference>
<dbReference type="Gene3D" id="3.40.50.2000">
    <property type="entry name" value="Glycogen Phosphorylase B"/>
    <property type="match status" value="1"/>
</dbReference>
<dbReference type="EMBL" id="JAANXD010000052">
    <property type="protein sequence ID" value="MBS1258213.1"/>
    <property type="molecule type" value="Genomic_DNA"/>
</dbReference>
<dbReference type="PANTHER" id="PTHR30160:SF23">
    <property type="match status" value="1"/>
</dbReference>
<dbReference type="InterPro" id="IPR002201">
    <property type="entry name" value="Glyco_trans_9"/>
</dbReference>
<evidence type="ECO:0000313" key="4">
    <source>
        <dbReference type="Proteomes" id="UP000722750"/>
    </source>
</evidence>
<keyword evidence="1" id="KW-0328">Glycosyltransferase</keyword>
<evidence type="ECO:0000256" key="2">
    <source>
        <dbReference type="ARBA" id="ARBA00022679"/>
    </source>
</evidence>
<dbReference type="PANTHER" id="PTHR30160">
    <property type="entry name" value="TETRAACYLDISACCHARIDE 4'-KINASE-RELATED"/>
    <property type="match status" value="1"/>
</dbReference>
<dbReference type="CDD" id="cd03789">
    <property type="entry name" value="GT9_LPS_heptosyltransferase"/>
    <property type="match status" value="1"/>
</dbReference>
<name>A0A941W2N7_9BACT</name>
<dbReference type="InterPro" id="IPR051199">
    <property type="entry name" value="LPS_LOS_Heptosyltrfase"/>
</dbReference>
<evidence type="ECO:0008006" key="5">
    <source>
        <dbReference type="Google" id="ProtNLM"/>
    </source>
</evidence>
<accession>A0A941W2N7</accession>
<protein>
    <recommendedName>
        <fullName evidence="5">ADP-heptose:LPS heptosyltransferase</fullName>
    </recommendedName>
</protein>
<reference evidence="3" key="1">
    <citation type="journal article" date="2021" name="ISME J.">
        <title>Fine-scale metabolic discontinuity in a stratified prokaryote microbiome of a Red Sea deep halocline.</title>
        <authorList>
            <person name="Michoud G."/>
            <person name="Ngugi D.K."/>
            <person name="Barozzi A."/>
            <person name="Merlino G."/>
            <person name="Calleja M.L."/>
            <person name="Delgado-Huertas A."/>
            <person name="Moran X.A.G."/>
            <person name="Daffonchio D."/>
        </authorList>
    </citation>
    <scope>NUCLEOTIDE SEQUENCE</scope>
    <source>
        <strain evidence="3">SuakinDeep_MAG55_1</strain>
    </source>
</reference>
<dbReference type="GO" id="GO:0008713">
    <property type="term" value="F:ADP-heptose-lipopolysaccharide heptosyltransferase activity"/>
    <property type="evidence" value="ECO:0007669"/>
    <property type="project" value="TreeGrafter"/>
</dbReference>
<comment type="caution">
    <text evidence="3">The sequence shown here is derived from an EMBL/GenBank/DDBJ whole genome shotgun (WGS) entry which is preliminary data.</text>
</comment>
<dbReference type="GO" id="GO:0009244">
    <property type="term" value="P:lipopolysaccharide core region biosynthetic process"/>
    <property type="evidence" value="ECO:0007669"/>
    <property type="project" value="TreeGrafter"/>
</dbReference>
<proteinExistence type="predicted"/>
<gene>
    <name evidence="3" type="ORF">MAG551_01266</name>
</gene>
<dbReference type="SUPFAM" id="SSF53756">
    <property type="entry name" value="UDP-Glycosyltransferase/glycogen phosphorylase"/>
    <property type="match status" value="1"/>
</dbReference>
<dbReference type="Proteomes" id="UP000722750">
    <property type="component" value="Unassembled WGS sequence"/>
</dbReference>
<organism evidence="3 4">
    <name type="scientific">Candidatus Scalindua arabica</name>
    <dbReference type="NCBI Taxonomy" id="1127984"/>
    <lineage>
        <taxon>Bacteria</taxon>
        <taxon>Pseudomonadati</taxon>
        <taxon>Planctomycetota</taxon>
        <taxon>Candidatus Brocadiia</taxon>
        <taxon>Candidatus Brocadiales</taxon>
        <taxon>Candidatus Scalinduaceae</taxon>
        <taxon>Candidatus Scalindua</taxon>
    </lineage>
</organism>
<dbReference type="AlphaFoldDB" id="A0A941W2N7"/>